<dbReference type="SUPFAM" id="SSF53850">
    <property type="entry name" value="Periplasmic binding protein-like II"/>
    <property type="match status" value="1"/>
</dbReference>
<dbReference type="HOGENOM" id="CLU_067080_0_0_7"/>
<name>A0A076FGE8_9BACT</name>
<feature type="chain" id="PRO_5001711926" evidence="7">
    <location>
        <begin position="21"/>
        <end position="257"/>
    </location>
</feature>
<reference evidence="9" key="1">
    <citation type="journal article" date="2014" name="Genome Announc.">
        <title>Complete Genome Sequence of Campylobacter iguaniorum Strain 1485ET, Isolated from a Bearded Dragon (Pogona vitticeps).</title>
        <authorList>
            <person name="Gilbert M.J."/>
            <person name="Miller W.G."/>
            <person name="Yee E."/>
            <person name="Kik M."/>
            <person name="Wagenaar J.A."/>
            <person name="Duim B."/>
        </authorList>
    </citation>
    <scope>NUCLEOTIDE SEQUENCE [LARGE SCALE GENOMIC DNA]</scope>
    <source>
        <strain evidence="9">1485E</strain>
    </source>
</reference>
<keyword evidence="5" id="KW-0564">Palmitate</keyword>
<dbReference type="GO" id="GO:0016020">
    <property type="term" value="C:membrane"/>
    <property type="evidence" value="ECO:0007669"/>
    <property type="project" value="UniProtKB-SubCell"/>
</dbReference>
<evidence type="ECO:0000313" key="9">
    <source>
        <dbReference type="Proteomes" id="UP000028486"/>
    </source>
</evidence>
<evidence type="ECO:0000256" key="4">
    <source>
        <dbReference type="ARBA" id="ARBA00023136"/>
    </source>
</evidence>
<feature type="signal peptide" evidence="7">
    <location>
        <begin position="1"/>
        <end position="20"/>
    </location>
</feature>
<protein>
    <submittedName>
        <fullName evidence="8">DL-methionine ABC transporter MetINQ, substrate-binding protein</fullName>
    </submittedName>
</protein>
<dbReference type="EMBL" id="CP009043">
    <property type="protein sequence ID" value="AII14859.1"/>
    <property type="molecule type" value="Genomic_DNA"/>
</dbReference>
<dbReference type="PANTHER" id="PTHR30429">
    <property type="entry name" value="D-METHIONINE-BINDING LIPOPROTEIN METQ"/>
    <property type="match status" value="1"/>
</dbReference>
<proteinExistence type="inferred from homology"/>
<evidence type="ECO:0000313" key="8">
    <source>
        <dbReference type="EMBL" id="AII14859.1"/>
    </source>
</evidence>
<dbReference type="CDD" id="cd13597">
    <property type="entry name" value="PBP2_lipoprotein_Tp32"/>
    <property type="match status" value="1"/>
</dbReference>
<evidence type="ECO:0000256" key="6">
    <source>
        <dbReference type="ARBA" id="ARBA00023288"/>
    </source>
</evidence>
<accession>A0A076FGE8</accession>
<dbReference type="KEGG" id="caj:CIG1485E_1023"/>
<evidence type="ECO:0000256" key="1">
    <source>
        <dbReference type="ARBA" id="ARBA00004635"/>
    </source>
</evidence>
<sequence>MRKILVGALVASSLISAALAEVIKVGATPVPHAEILEFVKPELKKAGYDLEIKVFNDYVIPNLAVEDGDLDANYFQHIPYLNEFNANKGTHLIKTVGVHLEPMGVYSKKIKSLNELKDGATVSIPNDPTNESRALDVLVSAKLIEVDQNAKLRTPLDITKNPKNLKFKELEAATLPRTLDDVEIAVINTNFAMNANLNPVKDALVLESKDSPYVNILVVKKGNEDKASIKALDKALNAEGVKKFIAEKYKGAIVPAF</sequence>
<dbReference type="RefSeq" id="WP_038454410.1">
    <property type="nucleotide sequence ID" value="NZ_CP009043.1"/>
</dbReference>
<dbReference type="Gene3D" id="3.40.190.10">
    <property type="entry name" value="Periplasmic binding protein-like II"/>
    <property type="match status" value="2"/>
</dbReference>
<dbReference type="Pfam" id="PF03180">
    <property type="entry name" value="Lipoprotein_9"/>
    <property type="match status" value="1"/>
</dbReference>
<keyword evidence="4" id="KW-0472">Membrane</keyword>
<comment type="subcellular location">
    <subcellularLocation>
        <location evidence="1">Membrane</location>
        <topology evidence="1">Lipid-anchor</topology>
    </subcellularLocation>
</comment>
<comment type="similarity">
    <text evidence="2">Belongs to the NlpA lipoprotein family.</text>
</comment>
<dbReference type="eggNOG" id="COG1464">
    <property type="taxonomic scope" value="Bacteria"/>
</dbReference>
<keyword evidence="9" id="KW-1185">Reference proteome</keyword>
<dbReference type="AlphaFoldDB" id="A0A076FGE8"/>
<keyword evidence="3 7" id="KW-0732">Signal</keyword>
<dbReference type="OrthoDB" id="9812878at2"/>
<keyword evidence="6" id="KW-0449">Lipoprotein</keyword>
<evidence type="ECO:0000256" key="5">
    <source>
        <dbReference type="ARBA" id="ARBA00023139"/>
    </source>
</evidence>
<dbReference type="STRING" id="1244531.CIG2463D_1076"/>
<dbReference type="PANTHER" id="PTHR30429:SF0">
    <property type="entry name" value="METHIONINE-BINDING LIPOPROTEIN METQ"/>
    <property type="match status" value="1"/>
</dbReference>
<gene>
    <name evidence="8" type="primary">metQ</name>
    <name evidence="8" type="ORF">CIG1485E_1023</name>
</gene>
<dbReference type="Proteomes" id="UP000028486">
    <property type="component" value="Chromosome"/>
</dbReference>
<dbReference type="InterPro" id="IPR004872">
    <property type="entry name" value="Lipoprotein_NlpA"/>
</dbReference>
<evidence type="ECO:0000256" key="2">
    <source>
        <dbReference type="ARBA" id="ARBA00008973"/>
    </source>
</evidence>
<dbReference type="PIRSF" id="PIRSF002854">
    <property type="entry name" value="MetQ"/>
    <property type="match status" value="1"/>
</dbReference>
<evidence type="ECO:0000256" key="3">
    <source>
        <dbReference type="ARBA" id="ARBA00022729"/>
    </source>
</evidence>
<organism evidence="8 9">
    <name type="scientific">Campylobacter iguaniorum</name>
    <dbReference type="NCBI Taxonomy" id="1244531"/>
    <lineage>
        <taxon>Bacteria</taxon>
        <taxon>Pseudomonadati</taxon>
        <taxon>Campylobacterota</taxon>
        <taxon>Epsilonproteobacteria</taxon>
        <taxon>Campylobacterales</taxon>
        <taxon>Campylobacteraceae</taxon>
        <taxon>Campylobacter</taxon>
    </lineage>
</organism>
<evidence type="ECO:0000256" key="7">
    <source>
        <dbReference type="SAM" id="SignalP"/>
    </source>
</evidence>